<comment type="caution">
    <text evidence="1">The sequence shown here is derived from an EMBL/GenBank/DDBJ whole genome shotgun (WGS) entry which is preliminary data.</text>
</comment>
<organism evidence="1 2">
    <name type="scientific">Paenibacillus azoreducens</name>
    <dbReference type="NCBI Taxonomy" id="116718"/>
    <lineage>
        <taxon>Bacteria</taxon>
        <taxon>Bacillati</taxon>
        <taxon>Bacillota</taxon>
        <taxon>Bacilli</taxon>
        <taxon>Bacillales</taxon>
        <taxon>Paenibacillaceae</taxon>
        <taxon>Paenibacillus</taxon>
    </lineage>
</organism>
<reference evidence="1 2" key="1">
    <citation type="submission" date="2021-03" db="EMBL/GenBank/DDBJ databases">
        <title>Antimicrobial resistance genes in bacteria isolated from Japanese honey, and their potential for conferring macrolide and lincosamide resistance in the American foulbrood pathogen Paenibacillus larvae.</title>
        <authorList>
            <person name="Okamoto M."/>
            <person name="Kumagai M."/>
            <person name="Kanamori H."/>
            <person name="Takamatsu D."/>
        </authorList>
    </citation>
    <scope>NUCLEOTIDE SEQUENCE [LARGE SCALE GENOMIC DNA]</scope>
    <source>
        <strain evidence="1 2">J34TS1</strain>
    </source>
</reference>
<accession>A0A920CRW5</accession>
<proteinExistence type="predicted"/>
<evidence type="ECO:0000313" key="1">
    <source>
        <dbReference type="EMBL" id="GIO46828.1"/>
    </source>
</evidence>
<protein>
    <submittedName>
        <fullName evidence="1">Uncharacterized protein</fullName>
    </submittedName>
</protein>
<sequence length="1311" mass="151451">MFYPEDIEDLVIKKEDVVIEAIQIKNISSDLTLSSLSSTKSSKYGEGFFNRVCSLHALYPELNCIRVVYFNSLGSEFRSLENNDEEVKEQLLKKLTNNHGLTIENAKWLLSALIFEKVNTEEMENSIRTQLSTYVPVMAAPDLAKTLLVQHVSELSRTKGHTTLQEWQEKMHQIGTDIATIDGYYKEYQKSLIRLSDLTSDKNVDQLRIEFEQGIATQPSHIRNNLDLPREIWITKISEAISHTGVAIVRGVSGQGKTALCYRYLLNEYPEDLVFCVRSISSVGQAENLVAAIRGIAKHTQNMVIYIDVNSGELQWWLLVQELQARGVSVPVLLSIRDEDFNMTQINGSVIQFKLVEVELSKQEARNIYENYTSMSPHQQLRSFEEAWSQFGEQGPLIEFAYLLTNKQPLRQRIKSQVNRMLQEGIQDSWLGLLHLVCYAGQTGCPLHIHRVKKEVKCDNLYSAINRLSNEYLIRTFDDNQYIEPLHPLRAQIICEVLRETLGEDSLDLVLSAIKCMDSAYIQLFLMDFFSKSSHSMDIIEKIVSVECPDWISYAGKLKTMLWLDVKRYVEQNKSVIDDLIAKNGDGWPTYMPMDFSGMLHPNKIIAEDLLSIESLDLENVNKDELLTAINEVKESLTSLQMDYQTTDFFITHSKIPVDIPNTDTEWSLFGYALFWLGLRGHKIELTFFPNEFHEKMLSGDIQSKADAICGLYMQKGEDEYYKAAIESLNSRIVEDYCVINFCISDSKVKCHFVPPLFDDTQNTNNEQNFNHYWKIKLYNVLKRAYYDKEYIEIELLGVDLLDDLGIDAINHTVCIPKSNRYDDWITEVNSWIKSRIDYHYRPETWKQYVSRIDELRKVADTLVTNMISCFDHLYKKQYLDKGRWTKVVESTEKFKVLTFSPLLLPKSVVDPYCLFREDMNSLSSETQELERVSHLLSYSKYKMFRKGFSDVYRHLENFLNQYSSILLARINKKNLDEINNPRLALINLFFSANALVTMQEEYMMLFKNYGTLGVDFNQRELDNYIILLNMWAYINENPIKGYAIAYDAKQRYRKSHDSLEVSLQDAINKISARSVVFDEHTYLIIPFDGEALEDKYTKVALTLRESYKSAIEFASERWYLETYDPNFIVVYTHGDIPVGSGFLLPIFRILDTPEDEISASLFPAELPKSTEFSLHSQCDELALWTEAIGFLSGARILIKQYNNVLKHIDEDIFYSSGIIQYINDWWPKLSDVLEKFSDAISKPLDIMVKHPTEMFIDFSASASKTLDKLQTIGEKVSSCESLTELEDEIINFVIGMILLQPELLSLVEEQ</sequence>
<dbReference type="EMBL" id="BORT01000005">
    <property type="protein sequence ID" value="GIO46828.1"/>
    <property type="molecule type" value="Genomic_DNA"/>
</dbReference>
<evidence type="ECO:0000313" key="2">
    <source>
        <dbReference type="Proteomes" id="UP000682811"/>
    </source>
</evidence>
<gene>
    <name evidence="1" type="ORF">J34TS1_15930</name>
</gene>
<dbReference type="Proteomes" id="UP000682811">
    <property type="component" value="Unassembled WGS sequence"/>
</dbReference>
<keyword evidence="2" id="KW-1185">Reference proteome</keyword>
<name>A0A920CRW5_9BACL</name>
<dbReference type="RefSeq" id="WP_212977791.1">
    <property type="nucleotide sequence ID" value="NZ_AP025343.1"/>
</dbReference>